<dbReference type="InterPro" id="IPR049883">
    <property type="entry name" value="NOTCH1_EGF-like"/>
</dbReference>
<proteinExistence type="predicted"/>
<dbReference type="Pfam" id="PF07645">
    <property type="entry name" value="EGF_CA"/>
    <property type="match status" value="2"/>
</dbReference>
<organism evidence="4 5">
    <name type="scientific">Parascaris equorum</name>
    <name type="common">Equine roundworm</name>
    <dbReference type="NCBI Taxonomy" id="6256"/>
    <lineage>
        <taxon>Eukaryota</taxon>
        <taxon>Metazoa</taxon>
        <taxon>Ecdysozoa</taxon>
        <taxon>Nematoda</taxon>
        <taxon>Chromadorea</taxon>
        <taxon>Rhabditida</taxon>
        <taxon>Spirurina</taxon>
        <taxon>Ascaridomorpha</taxon>
        <taxon>Ascaridoidea</taxon>
        <taxon>Ascarididae</taxon>
        <taxon>Parascaris</taxon>
    </lineage>
</organism>
<keyword evidence="1" id="KW-0245">EGF-like domain</keyword>
<dbReference type="InterPro" id="IPR018097">
    <property type="entry name" value="EGF_Ca-bd_CS"/>
</dbReference>
<dbReference type="WBParaSite" id="PEQ_0001058301-mRNA-1">
    <property type="protein sequence ID" value="PEQ_0001058301-mRNA-1"/>
    <property type="gene ID" value="PEQ_0001058301"/>
</dbReference>
<dbReference type="PROSITE" id="PS01187">
    <property type="entry name" value="EGF_CA"/>
    <property type="match status" value="1"/>
</dbReference>
<dbReference type="Proteomes" id="UP000887564">
    <property type="component" value="Unplaced"/>
</dbReference>
<dbReference type="AlphaFoldDB" id="A0A914RW82"/>
<dbReference type="GO" id="GO:0005509">
    <property type="term" value="F:calcium ion binding"/>
    <property type="evidence" value="ECO:0007669"/>
    <property type="project" value="InterPro"/>
</dbReference>
<dbReference type="SMART" id="SM00179">
    <property type="entry name" value="EGF_CA"/>
    <property type="match status" value="2"/>
</dbReference>
<evidence type="ECO:0000256" key="1">
    <source>
        <dbReference type="ARBA" id="ARBA00022536"/>
    </source>
</evidence>
<accession>A0A914RW82</accession>
<dbReference type="InterPro" id="IPR001881">
    <property type="entry name" value="EGF-like_Ca-bd_dom"/>
</dbReference>
<protein>
    <submittedName>
        <fullName evidence="5">EGF-like calcium-binding domain-containing protein</fullName>
    </submittedName>
</protein>
<sequence>MFTDVNECDAKVNPCEGQSGNRCVNIDGGYICCEEGVDDNVCIREKGAFCSGGCGVHAVCYNETCQCMDGFEGDPRVKCDDVNECENDKQCAGVGEWCVNMIGGYICCGAESKEEECKAKCSATSTNDSATTELGREVKGGFENF</sequence>
<reference evidence="5" key="1">
    <citation type="submission" date="2022-11" db="UniProtKB">
        <authorList>
            <consortium name="WormBaseParasite"/>
        </authorList>
    </citation>
    <scope>IDENTIFICATION</scope>
</reference>
<evidence type="ECO:0000259" key="3">
    <source>
        <dbReference type="SMART" id="SM00179"/>
    </source>
</evidence>
<name>A0A914RW82_PAREQ</name>
<evidence type="ECO:0000313" key="5">
    <source>
        <dbReference type="WBParaSite" id="PEQ_0001058301-mRNA-1"/>
    </source>
</evidence>
<dbReference type="Gene3D" id="2.10.25.10">
    <property type="entry name" value="Laminin"/>
    <property type="match status" value="1"/>
</dbReference>
<evidence type="ECO:0000313" key="4">
    <source>
        <dbReference type="Proteomes" id="UP000887564"/>
    </source>
</evidence>
<feature type="domain" description="EGF-like calcium-binding" evidence="3">
    <location>
        <begin position="4"/>
        <end position="43"/>
    </location>
</feature>
<keyword evidence="4" id="KW-1185">Reference proteome</keyword>
<evidence type="ECO:0000256" key="2">
    <source>
        <dbReference type="ARBA" id="ARBA00023157"/>
    </source>
</evidence>
<feature type="domain" description="EGF-like calcium-binding" evidence="3">
    <location>
        <begin position="81"/>
        <end position="118"/>
    </location>
</feature>
<keyword evidence="2" id="KW-1015">Disulfide bond</keyword>